<name>A0ABN9PR88_9DINO</name>
<dbReference type="SUPFAM" id="SSF51045">
    <property type="entry name" value="WW domain"/>
    <property type="match status" value="1"/>
</dbReference>
<feature type="domain" description="WW" evidence="2">
    <location>
        <begin position="13"/>
        <end position="44"/>
    </location>
</feature>
<keyword evidence="4" id="KW-1185">Reference proteome</keyword>
<evidence type="ECO:0000313" key="4">
    <source>
        <dbReference type="Proteomes" id="UP001189429"/>
    </source>
</evidence>
<feature type="compositionally biased region" description="Low complexity" evidence="1">
    <location>
        <begin position="202"/>
        <end position="231"/>
    </location>
</feature>
<comment type="caution">
    <text evidence="3">The sequence shown here is derived from an EMBL/GenBank/DDBJ whole genome shotgun (WGS) entry which is preliminary data.</text>
</comment>
<accession>A0ABN9PR88</accession>
<dbReference type="SMART" id="SM00456">
    <property type="entry name" value="WW"/>
    <property type="match status" value="2"/>
</dbReference>
<sequence length="277" mass="30409">MQPAQQATRVLREFHSGWMECEDAQGVFYYNNITKQSCDDVPPELRAAAPPPQQPQLQQQMQQQMQQPQQAQQQVEVLRELPRDWVQCRDAQGIFYYNKATQRSSDDLPDELRAPEPAPAPAAHYAQPTHGAHLQPQYLQQQPQQPQPQPQQQAQPTVHAKARRGPSADDQGIYYFHHPSGRSTEEQPPEVARYLADGRQRPAASAGAPGQHGAHGGQMPHAPSYAPAQSYAAPKPAVVQYSTLGGAGAHYTASGGYGAAAQPYPQQPGKGKVPHLE</sequence>
<dbReference type="EMBL" id="CAUYUJ010001381">
    <property type="protein sequence ID" value="CAK0795644.1"/>
    <property type="molecule type" value="Genomic_DNA"/>
</dbReference>
<protein>
    <recommendedName>
        <fullName evidence="2">WW domain-containing protein</fullName>
    </recommendedName>
</protein>
<evidence type="ECO:0000259" key="2">
    <source>
        <dbReference type="SMART" id="SM00456"/>
    </source>
</evidence>
<gene>
    <name evidence="3" type="ORF">PCOR1329_LOCUS5253</name>
</gene>
<dbReference type="InterPro" id="IPR001202">
    <property type="entry name" value="WW_dom"/>
</dbReference>
<dbReference type="Proteomes" id="UP001189429">
    <property type="component" value="Unassembled WGS sequence"/>
</dbReference>
<feature type="region of interest" description="Disordered" evidence="1">
    <location>
        <begin position="97"/>
        <end position="231"/>
    </location>
</feature>
<feature type="compositionally biased region" description="Basic and acidic residues" evidence="1">
    <location>
        <begin position="104"/>
        <end position="114"/>
    </location>
</feature>
<dbReference type="Gene3D" id="2.20.70.10">
    <property type="match status" value="1"/>
</dbReference>
<feature type="region of interest" description="Disordered" evidence="1">
    <location>
        <begin position="251"/>
        <end position="277"/>
    </location>
</feature>
<feature type="region of interest" description="Disordered" evidence="1">
    <location>
        <begin position="39"/>
        <end position="74"/>
    </location>
</feature>
<reference evidence="3" key="1">
    <citation type="submission" date="2023-10" db="EMBL/GenBank/DDBJ databases">
        <authorList>
            <person name="Chen Y."/>
            <person name="Shah S."/>
            <person name="Dougan E. K."/>
            <person name="Thang M."/>
            <person name="Chan C."/>
        </authorList>
    </citation>
    <scope>NUCLEOTIDE SEQUENCE [LARGE SCALE GENOMIC DNA]</scope>
</reference>
<evidence type="ECO:0000256" key="1">
    <source>
        <dbReference type="SAM" id="MobiDB-lite"/>
    </source>
</evidence>
<feature type="compositionally biased region" description="Low complexity" evidence="1">
    <location>
        <begin position="55"/>
        <end position="74"/>
    </location>
</feature>
<feature type="domain" description="WW" evidence="2">
    <location>
        <begin position="80"/>
        <end position="111"/>
    </location>
</feature>
<feature type="compositionally biased region" description="Low complexity" evidence="1">
    <location>
        <begin position="135"/>
        <end position="156"/>
    </location>
</feature>
<dbReference type="InterPro" id="IPR036020">
    <property type="entry name" value="WW_dom_sf"/>
</dbReference>
<evidence type="ECO:0000313" key="3">
    <source>
        <dbReference type="EMBL" id="CAK0795644.1"/>
    </source>
</evidence>
<organism evidence="3 4">
    <name type="scientific">Prorocentrum cordatum</name>
    <dbReference type="NCBI Taxonomy" id="2364126"/>
    <lineage>
        <taxon>Eukaryota</taxon>
        <taxon>Sar</taxon>
        <taxon>Alveolata</taxon>
        <taxon>Dinophyceae</taxon>
        <taxon>Prorocentrales</taxon>
        <taxon>Prorocentraceae</taxon>
        <taxon>Prorocentrum</taxon>
    </lineage>
</organism>
<proteinExistence type="predicted"/>